<sequence>MNRFSFKRNNVKVFLFFLVATSILWLFIQFSKNYTRTLEADIVYINIPDDKAIDPTSDAKLLVTLGGNGFRLIAHSWTTPELVFDYKESAKKRSNEYVFALDKKGDFIKRKLEFKGNVIDLQKDTVFLKLHTIFDKKVPVRPNVSLKYAAGYGSSEGLEIQPDSIMLSGIKQVLDSINYVVTTSLTVDGLKSNWEEEVPIKMDSLQEVVNVVPRIINASVSVSKFTEGSQNVPIILENVPENEEVKIFPKEVKIVYRVGLDKYDDISERDFKVIADYREASENNAFLFLKLIKSPEKIHDVRLQEKQIQFVIVNKE</sequence>
<proteinExistence type="predicted"/>
<organism evidence="2 3">
    <name type="scientific">Aquimarina intermedia</name>
    <dbReference type="NCBI Taxonomy" id="350814"/>
    <lineage>
        <taxon>Bacteria</taxon>
        <taxon>Pseudomonadati</taxon>
        <taxon>Bacteroidota</taxon>
        <taxon>Flavobacteriia</taxon>
        <taxon>Flavobacteriales</taxon>
        <taxon>Flavobacteriaceae</taxon>
        <taxon>Aquimarina</taxon>
    </lineage>
</organism>
<dbReference type="InterPro" id="IPR053154">
    <property type="entry name" value="c-di-AMP_regulator"/>
</dbReference>
<evidence type="ECO:0000313" key="2">
    <source>
        <dbReference type="EMBL" id="TYP72266.1"/>
    </source>
</evidence>
<dbReference type="PANTHER" id="PTHR37804:SF1">
    <property type="entry name" value="CDAA REGULATORY PROTEIN CDAR"/>
    <property type="match status" value="1"/>
</dbReference>
<dbReference type="AlphaFoldDB" id="A0A5S5C1F5"/>
<dbReference type="EMBL" id="VNHU01000007">
    <property type="protein sequence ID" value="TYP72266.1"/>
    <property type="molecule type" value="Genomic_DNA"/>
</dbReference>
<dbReference type="Gene3D" id="2.170.120.40">
    <property type="entry name" value="YbbR-like domain"/>
    <property type="match status" value="1"/>
</dbReference>
<dbReference type="InterPro" id="IPR012505">
    <property type="entry name" value="YbbR"/>
</dbReference>
<keyword evidence="3" id="KW-1185">Reference proteome</keyword>
<name>A0A5S5C1F5_9FLAO</name>
<keyword evidence="1" id="KW-0812">Transmembrane</keyword>
<dbReference type="RefSeq" id="WP_148783141.1">
    <property type="nucleotide sequence ID" value="NZ_VNHU01000007.1"/>
</dbReference>
<accession>A0A5S5C1F5</accession>
<dbReference type="Pfam" id="PF07949">
    <property type="entry name" value="YbbR"/>
    <property type="match status" value="1"/>
</dbReference>
<dbReference type="Proteomes" id="UP000324376">
    <property type="component" value="Unassembled WGS sequence"/>
</dbReference>
<dbReference type="OrthoDB" id="1150187at2"/>
<protein>
    <submittedName>
        <fullName evidence="2">YbbR-like protein</fullName>
    </submittedName>
</protein>
<evidence type="ECO:0000313" key="3">
    <source>
        <dbReference type="Proteomes" id="UP000324376"/>
    </source>
</evidence>
<feature type="transmembrane region" description="Helical" evidence="1">
    <location>
        <begin position="12"/>
        <end position="30"/>
    </location>
</feature>
<keyword evidence="1" id="KW-1133">Transmembrane helix</keyword>
<evidence type="ECO:0000256" key="1">
    <source>
        <dbReference type="SAM" id="Phobius"/>
    </source>
</evidence>
<gene>
    <name evidence="2" type="ORF">BD809_107151</name>
</gene>
<reference evidence="2 3" key="1">
    <citation type="submission" date="2019-07" db="EMBL/GenBank/DDBJ databases">
        <title>Genomic Encyclopedia of Archaeal and Bacterial Type Strains, Phase II (KMG-II): from individual species to whole genera.</title>
        <authorList>
            <person name="Goeker M."/>
        </authorList>
    </citation>
    <scope>NUCLEOTIDE SEQUENCE [LARGE SCALE GENOMIC DNA]</scope>
    <source>
        <strain evidence="2 3">DSM 17527</strain>
    </source>
</reference>
<comment type="caution">
    <text evidence="2">The sequence shown here is derived from an EMBL/GenBank/DDBJ whole genome shotgun (WGS) entry which is preliminary data.</text>
</comment>
<dbReference type="PANTHER" id="PTHR37804">
    <property type="entry name" value="CDAA REGULATORY PROTEIN CDAR"/>
    <property type="match status" value="1"/>
</dbReference>
<keyword evidence="1" id="KW-0472">Membrane</keyword>